<dbReference type="PANTHER" id="PTHR24279">
    <property type="entry name" value="CYTOCHROME P450"/>
    <property type="match status" value="1"/>
</dbReference>
<evidence type="ECO:0000256" key="6">
    <source>
        <dbReference type="ARBA" id="ARBA00023004"/>
    </source>
</evidence>
<proteinExistence type="inferred from homology"/>
<keyword evidence="5 9" id="KW-0560">Oxidoreductase</keyword>
<evidence type="ECO:0000256" key="3">
    <source>
        <dbReference type="ARBA" id="ARBA00022617"/>
    </source>
</evidence>
<dbReference type="GO" id="GO:0016705">
    <property type="term" value="F:oxidoreductase activity, acting on paired donors, with incorporation or reduction of molecular oxygen"/>
    <property type="evidence" value="ECO:0007669"/>
    <property type="project" value="InterPro"/>
</dbReference>
<dbReference type="InterPro" id="IPR036396">
    <property type="entry name" value="Cyt_P450_sf"/>
</dbReference>
<keyword evidence="6 8" id="KW-0408">Iron</keyword>
<dbReference type="InterPro" id="IPR050479">
    <property type="entry name" value="CYP11_CYP27_families"/>
</dbReference>
<dbReference type="OrthoDB" id="3945418at2759"/>
<dbReference type="InterPro" id="IPR001128">
    <property type="entry name" value="Cyt_P450"/>
</dbReference>
<evidence type="ECO:0000256" key="2">
    <source>
        <dbReference type="ARBA" id="ARBA00010617"/>
    </source>
</evidence>
<dbReference type="GO" id="GO:0020037">
    <property type="term" value="F:heme binding"/>
    <property type="evidence" value="ECO:0007669"/>
    <property type="project" value="InterPro"/>
</dbReference>
<keyword evidence="4 8" id="KW-0479">Metal-binding</keyword>
<dbReference type="CDD" id="cd11054">
    <property type="entry name" value="CYP24A1-like"/>
    <property type="match status" value="1"/>
</dbReference>
<feature type="binding site" description="axial binding residue" evidence="8">
    <location>
        <position position="363"/>
    </location>
    <ligand>
        <name>heme</name>
        <dbReference type="ChEBI" id="CHEBI:30413"/>
    </ligand>
    <ligandPart>
        <name>Fe</name>
        <dbReference type="ChEBI" id="CHEBI:18248"/>
    </ligandPart>
</feature>
<dbReference type="Gene3D" id="1.10.630.10">
    <property type="entry name" value="Cytochrome P450"/>
    <property type="match status" value="1"/>
</dbReference>
<keyword evidence="7 9" id="KW-0503">Monooxygenase</keyword>
<sequence length="416" mass="48278">MLYRNEGVWPIRVGLESYQHYKRSRKDIFKNPGLLTHQGEEWFKFRSMVNPILMQPRNVLQYVDQMNLIADELIDNIKYFSEQNEYGEMPKDFNNELYKWSLESIGVITMDRHLGCLKRNSEKDSEPQKLIQSVLQMFKLMYKLDVLPSLWKVISTRDWKEYVKILNFLSETHLKYINQYLNKMENNEIDKENEKTNVLQKLAKLNRNIAVSMSVDMMIAGVDTTGRVLAAALYYLAKNPEAQQQFKNEAFSLLETKDAPVTKETLSKAQYLKAVIKETTRLSPIAIGNLRTTVKNLVLGGFQIPKGTDVLSSNLLLCHLEENFPRAKEFLPERWLSITTGELSHKNTNPFLFAPFGYGPRSCVGKRLANLELEVALLKIIRNFELKWPHEDMVFITTTLHGMARPLKLHIKPLDC</sequence>
<comment type="cofactor">
    <cofactor evidence="1 8">
        <name>heme</name>
        <dbReference type="ChEBI" id="CHEBI:30413"/>
    </cofactor>
</comment>
<dbReference type="Proteomes" id="UP000292052">
    <property type="component" value="Unassembled WGS sequence"/>
</dbReference>
<gene>
    <name evidence="10" type="ORF">BDFB_013336</name>
</gene>
<accession>A0A482VIR6</accession>
<name>A0A482VIR6_ASBVE</name>
<organism evidence="10 11">
    <name type="scientific">Asbolus verrucosus</name>
    <name type="common">Desert ironclad beetle</name>
    <dbReference type="NCBI Taxonomy" id="1661398"/>
    <lineage>
        <taxon>Eukaryota</taxon>
        <taxon>Metazoa</taxon>
        <taxon>Ecdysozoa</taxon>
        <taxon>Arthropoda</taxon>
        <taxon>Hexapoda</taxon>
        <taxon>Insecta</taxon>
        <taxon>Pterygota</taxon>
        <taxon>Neoptera</taxon>
        <taxon>Endopterygota</taxon>
        <taxon>Coleoptera</taxon>
        <taxon>Polyphaga</taxon>
        <taxon>Cucujiformia</taxon>
        <taxon>Tenebrionidae</taxon>
        <taxon>Pimeliinae</taxon>
        <taxon>Asbolus</taxon>
    </lineage>
</organism>
<dbReference type="STRING" id="1661398.A0A482VIR6"/>
<dbReference type="PROSITE" id="PS00086">
    <property type="entry name" value="CYTOCHROME_P450"/>
    <property type="match status" value="1"/>
</dbReference>
<dbReference type="SUPFAM" id="SSF48264">
    <property type="entry name" value="Cytochrome P450"/>
    <property type="match status" value="1"/>
</dbReference>
<dbReference type="Pfam" id="PF00067">
    <property type="entry name" value="p450"/>
    <property type="match status" value="1"/>
</dbReference>
<keyword evidence="3 8" id="KW-0349">Heme</keyword>
<dbReference type="GO" id="GO:0004497">
    <property type="term" value="F:monooxygenase activity"/>
    <property type="evidence" value="ECO:0007669"/>
    <property type="project" value="UniProtKB-KW"/>
</dbReference>
<reference evidence="10 11" key="1">
    <citation type="submission" date="2017-03" db="EMBL/GenBank/DDBJ databases">
        <title>Genome of the blue death feigning beetle - Asbolus verrucosus.</title>
        <authorList>
            <person name="Rider S.D."/>
        </authorList>
    </citation>
    <scope>NUCLEOTIDE SEQUENCE [LARGE SCALE GENOMIC DNA]</scope>
    <source>
        <strain evidence="10">Butters</strain>
        <tissue evidence="10">Head and leg muscle</tissue>
    </source>
</reference>
<dbReference type="GO" id="GO:0005506">
    <property type="term" value="F:iron ion binding"/>
    <property type="evidence" value="ECO:0007669"/>
    <property type="project" value="InterPro"/>
</dbReference>
<evidence type="ECO:0000313" key="11">
    <source>
        <dbReference type="Proteomes" id="UP000292052"/>
    </source>
</evidence>
<feature type="non-terminal residue" evidence="10">
    <location>
        <position position="416"/>
    </location>
</feature>
<dbReference type="InterPro" id="IPR002401">
    <property type="entry name" value="Cyt_P450_E_grp-I"/>
</dbReference>
<keyword evidence="11" id="KW-1185">Reference proteome</keyword>
<dbReference type="PRINTS" id="PR00463">
    <property type="entry name" value="EP450I"/>
</dbReference>
<evidence type="ECO:0000256" key="5">
    <source>
        <dbReference type="ARBA" id="ARBA00023002"/>
    </source>
</evidence>
<comment type="similarity">
    <text evidence="2 9">Belongs to the cytochrome P450 family.</text>
</comment>
<protein>
    <submittedName>
        <fullName evidence="10">Cytochrome P450 12a4, mitochondrial</fullName>
    </submittedName>
</protein>
<evidence type="ECO:0000313" key="10">
    <source>
        <dbReference type="EMBL" id="RZC32516.1"/>
    </source>
</evidence>
<evidence type="ECO:0000256" key="7">
    <source>
        <dbReference type="ARBA" id="ARBA00023033"/>
    </source>
</evidence>
<dbReference type="PANTHER" id="PTHR24279:SF120">
    <property type="entry name" value="CYTOCHROME P450"/>
    <property type="match status" value="1"/>
</dbReference>
<dbReference type="PRINTS" id="PR00385">
    <property type="entry name" value="P450"/>
</dbReference>
<evidence type="ECO:0000256" key="1">
    <source>
        <dbReference type="ARBA" id="ARBA00001971"/>
    </source>
</evidence>
<comment type="caution">
    <text evidence="10">The sequence shown here is derived from an EMBL/GenBank/DDBJ whole genome shotgun (WGS) entry which is preliminary data.</text>
</comment>
<dbReference type="AlphaFoldDB" id="A0A482VIR6"/>
<evidence type="ECO:0000256" key="9">
    <source>
        <dbReference type="RuleBase" id="RU000461"/>
    </source>
</evidence>
<evidence type="ECO:0000256" key="8">
    <source>
        <dbReference type="PIRSR" id="PIRSR602401-1"/>
    </source>
</evidence>
<dbReference type="InterPro" id="IPR017972">
    <property type="entry name" value="Cyt_P450_CS"/>
</dbReference>
<dbReference type="EMBL" id="QDEB01096589">
    <property type="protein sequence ID" value="RZC32516.1"/>
    <property type="molecule type" value="Genomic_DNA"/>
</dbReference>
<evidence type="ECO:0000256" key="4">
    <source>
        <dbReference type="ARBA" id="ARBA00022723"/>
    </source>
</evidence>
<dbReference type="FunFam" id="1.10.630.10:FF:000006">
    <property type="entry name" value="Cytochrome P450 302a1, mitochondrial"/>
    <property type="match status" value="1"/>
</dbReference>